<comment type="caution">
    <text evidence="3">The sequence shown here is derived from an EMBL/GenBank/DDBJ whole genome shotgun (WGS) entry which is preliminary data.</text>
</comment>
<dbReference type="EMBL" id="NRRU01000046">
    <property type="protein sequence ID" value="MBK1713766.1"/>
    <property type="molecule type" value="Genomic_DNA"/>
</dbReference>
<dbReference type="PANTHER" id="PTHR11080">
    <property type="entry name" value="PYRAZINAMIDASE/NICOTINAMIDASE"/>
    <property type="match status" value="1"/>
</dbReference>
<dbReference type="RefSeq" id="WP_200230632.1">
    <property type="nucleotide sequence ID" value="NZ_NRRT01000049.1"/>
</dbReference>
<dbReference type="InterPro" id="IPR036380">
    <property type="entry name" value="Isochorismatase-like_sf"/>
</dbReference>
<evidence type="ECO:0000256" key="1">
    <source>
        <dbReference type="ARBA" id="ARBA00006336"/>
    </source>
</evidence>
<reference evidence="3" key="1">
    <citation type="submission" date="2017-08" db="EMBL/GenBank/DDBJ databases">
        <authorList>
            <person name="Imhoff J.F."/>
            <person name="Rahn T."/>
            <person name="Kuenzel S."/>
            <person name="Neulinger S.C."/>
        </authorList>
    </citation>
    <scope>NUCLEOTIDE SEQUENCE</scope>
    <source>
        <strain evidence="3">IM 151</strain>
    </source>
</reference>
<protein>
    <submittedName>
        <fullName evidence="3">Cysteine hydrolase</fullName>
    </submittedName>
</protein>
<evidence type="ECO:0000313" key="3">
    <source>
        <dbReference type="EMBL" id="MBK1713766.1"/>
    </source>
</evidence>
<dbReference type="Proteomes" id="UP001041814">
    <property type="component" value="Unassembled WGS sequence"/>
</dbReference>
<organism evidence="3 4">
    <name type="scientific">Rubrivivax gelatinosus</name>
    <name type="common">Rhodocyclus gelatinosus</name>
    <name type="synonym">Rhodopseudomonas gelatinosa</name>
    <dbReference type="NCBI Taxonomy" id="28068"/>
    <lineage>
        <taxon>Bacteria</taxon>
        <taxon>Pseudomonadati</taxon>
        <taxon>Pseudomonadota</taxon>
        <taxon>Betaproteobacteria</taxon>
        <taxon>Burkholderiales</taxon>
        <taxon>Sphaerotilaceae</taxon>
        <taxon>Rubrivivax</taxon>
    </lineage>
</organism>
<keyword evidence="4" id="KW-1185">Reference proteome</keyword>
<keyword evidence="2 3" id="KW-0378">Hydrolase</keyword>
<proteinExistence type="inferred from homology"/>
<sequence>MDPDRNQLLIIDAQNDFCDLPPGWCTLDPATGERLLPALPVAGAHADMLRLAAFIDARATDIDAITLTLDSHHRIDIAHPPFWQDATGGAVAPFTPIAAAQVRDGSFLPRDPSALARVLAYLDALEARGRYGLMVWPEHCRIGSWGHLVHAAVRAACDRWEARRLRPVQYLFKGDNPWTEHYSALEAEVPDQQDPATLLNRDLLARLDRSQRIWVAGEASSHCVKATVEHLLEHLPSGRPGRIEMLSDCMSPVAGFEPQHQAFLAAMAERGVRQRRSTDT</sequence>
<evidence type="ECO:0000256" key="2">
    <source>
        <dbReference type="ARBA" id="ARBA00022801"/>
    </source>
</evidence>
<accession>A0ABS1DUR0</accession>
<dbReference type="PANTHER" id="PTHR11080:SF2">
    <property type="entry name" value="LD05707P"/>
    <property type="match status" value="1"/>
</dbReference>
<evidence type="ECO:0000313" key="4">
    <source>
        <dbReference type="Proteomes" id="UP001041814"/>
    </source>
</evidence>
<gene>
    <name evidence="3" type="ORF">CKO43_13360</name>
</gene>
<dbReference type="SUPFAM" id="SSF52499">
    <property type="entry name" value="Isochorismatase-like hydrolases"/>
    <property type="match status" value="1"/>
</dbReference>
<reference evidence="3" key="2">
    <citation type="journal article" date="2020" name="Microorganisms">
        <title>Osmotic Adaptation and Compatible Solute Biosynthesis of Phototrophic Bacteria as Revealed from Genome Analyses.</title>
        <authorList>
            <person name="Imhoff J.F."/>
            <person name="Rahn T."/>
            <person name="Kunzel S."/>
            <person name="Keller A."/>
            <person name="Neulinger S.C."/>
        </authorList>
    </citation>
    <scope>NUCLEOTIDE SEQUENCE</scope>
    <source>
        <strain evidence="3">IM 151</strain>
    </source>
</reference>
<name>A0ABS1DUR0_RUBGE</name>
<dbReference type="GO" id="GO:0016787">
    <property type="term" value="F:hydrolase activity"/>
    <property type="evidence" value="ECO:0007669"/>
    <property type="project" value="UniProtKB-KW"/>
</dbReference>
<dbReference type="Gene3D" id="3.40.50.850">
    <property type="entry name" value="Isochorismatase-like"/>
    <property type="match status" value="1"/>
</dbReference>
<dbReference type="InterPro" id="IPR052347">
    <property type="entry name" value="Isochorismatase_Nicotinamidase"/>
</dbReference>
<comment type="similarity">
    <text evidence="1">Belongs to the isochorismatase family.</text>
</comment>